<dbReference type="PANTHER" id="PTHR42872:SF6">
    <property type="entry name" value="PROTEIN-GLUTAMATE METHYLESTERASE_PROTEIN-GLUTAMINE GLUTAMINASE"/>
    <property type="match status" value="1"/>
</dbReference>
<keyword evidence="4" id="KW-0145">Chemotaxis</keyword>
<comment type="catalytic activity">
    <reaction evidence="3">
        <text>[protein]-L-glutamate 5-O-methyl ester + H2O = L-glutamyl-[protein] + methanol + H(+)</text>
        <dbReference type="Rhea" id="RHEA:23236"/>
        <dbReference type="Rhea" id="RHEA-COMP:10208"/>
        <dbReference type="Rhea" id="RHEA-COMP:10311"/>
        <dbReference type="ChEBI" id="CHEBI:15377"/>
        <dbReference type="ChEBI" id="CHEBI:15378"/>
        <dbReference type="ChEBI" id="CHEBI:17790"/>
        <dbReference type="ChEBI" id="CHEBI:29973"/>
        <dbReference type="ChEBI" id="CHEBI:82795"/>
        <dbReference type="EC" id="3.1.1.61"/>
    </reaction>
</comment>
<feature type="active site" evidence="4">
    <location>
        <position position="38"/>
    </location>
</feature>
<name>A0A017TBG0_9BACT</name>
<dbReference type="InterPro" id="IPR000673">
    <property type="entry name" value="Sig_transdc_resp-reg_Me-estase"/>
</dbReference>
<evidence type="ECO:0000256" key="4">
    <source>
        <dbReference type="PROSITE-ProRule" id="PRU00050"/>
    </source>
</evidence>
<feature type="region of interest" description="Disordered" evidence="5">
    <location>
        <begin position="187"/>
        <end position="213"/>
    </location>
</feature>
<keyword evidence="1 4" id="KW-0378">Hydrolase</keyword>
<dbReference type="PROSITE" id="PS50122">
    <property type="entry name" value="CHEB"/>
    <property type="match status" value="1"/>
</dbReference>
<dbReference type="AlphaFoldDB" id="A0A017TBG0"/>
<dbReference type="GO" id="GO:0005737">
    <property type="term" value="C:cytoplasm"/>
    <property type="evidence" value="ECO:0007669"/>
    <property type="project" value="InterPro"/>
</dbReference>
<evidence type="ECO:0000256" key="3">
    <source>
        <dbReference type="ARBA" id="ARBA00048267"/>
    </source>
</evidence>
<feature type="active site" evidence="4">
    <location>
        <position position="129"/>
    </location>
</feature>
<dbReference type="OrthoDB" id="9791760at2"/>
<proteinExistence type="predicted"/>
<protein>
    <recommendedName>
        <fullName evidence="2">protein-glutamate methylesterase</fullName>
        <ecNumber evidence="2">3.1.1.61</ecNumber>
    </recommendedName>
</protein>
<dbReference type="PANTHER" id="PTHR42872">
    <property type="entry name" value="PROTEIN-GLUTAMATE METHYLESTERASE/PROTEIN-GLUTAMINE GLUTAMINASE"/>
    <property type="match status" value="1"/>
</dbReference>
<dbReference type="GO" id="GO:0006935">
    <property type="term" value="P:chemotaxis"/>
    <property type="evidence" value="ECO:0007669"/>
    <property type="project" value="UniProtKB-UniRule"/>
</dbReference>
<dbReference type="GO" id="GO:0008984">
    <property type="term" value="F:protein-glutamate methylesterase activity"/>
    <property type="evidence" value="ECO:0007669"/>
    <property type="project" value="UniProtKB-EC"/>
</dbReference>
<evidence type="ECO:0000259" key="6">
    <source>
        <dbReference type="PROSITE" id="PS50122"/>
    </source>
</evidence>
<reference evidence="7 8" key="1">
    <citation type="submission" date="2013-05" db="EMBL/GenBank/DDBJ databases">
        <title>Genome assembly of Chondromyces apiculatus DSM 436.</title>
        <authorList>
            <person name="Sharma G."/>
            <person name="Khatri I."/>
            <person name="Kaur C."/>
            <person name="Mayilraj S."/>
            <person name="Subramanian S."/>
        </authorList>
    </citation>
    <scope>NUCLEOTIDE SEQUENCE [LARGE SCALE GENOMIC DNA]</scope>
    <source>
        <strain evidence="7 8">DSM 436</strain>
    </source>
</reference>
<dbReference type="eggNOG" id="COG2201">
    <property type="taxonomic scope" value="Bacteria"/>
</dbReference>
<dbReference type="PIRSF" id="PIRSF036461">
    <property type="entry name" value="Chmtx_methlestr"/>
    <property type="match status" value="1"/>
</dbReference>
<dbReference type="RefSeq" id="WP_044240786.1">
    <property type="nucleotide sequence ID" value="NZ_ASRX01000018.1"/>
</dbReference>
<dbReference type="EC" id="3.1.1.61" evidence="2"/>
<dbReference type="InterPro" id="IPR035909">
    <property type="entry name" value="CheB_C"/>
</dbReference>
<accession>A0A017TBG0</accession>
<dbReference type="STRING" id="1192034.CAP_2350"/>
<gene>
    <name evidence="7" type="ORF">CAP_2350</name>
</gene>
<feature type="domain" description="CheB-type methylesterase" evidence="6">
    <location>
        <begin position="1"/>
        <end position="181"/>
    </location>
</feature>
<dbReference type="Pfam" id="PF01339">
    <property type="entry name" value="CheB_methylest"/>
    <property type="match status" value="1"/>
</dbReference>
<dbReference type="EMBL" id="ASRX01000018">
    <property type="protein sequence ID" value="EYF06160.1"/>
    <property type="molecule type" value="Genomic_DNA"/>
</dbReference>
<feature type="compositionally biased region" description="Pro residues" evidence="5">
    <location>
        <begin position="192"/>
        <end position="209"/>
    </location>
</feature>
<evidence type="ECO:0000256" key="1">
    <source>
        <dbReference type="ARBA" id="ARBA00022801"/>
    </source>
</evidence>
<evidence type="ECO:0000256" key="5">
    <source>
        <dbReference type="SAM" id="MobiDB-lite"/>
    </source>
</evidence>
<dbReference type="GO" id="GO:0000156">
    <property type="term" value="F:phosphorelay response regulator activity"/>
    <property type="evidence" value="ECO:0007669"/>
    <property type="project" value="InterPro"/>
</dbReference>
<sequence>MPSKLIVVGGSAGSIEALLAIIPGLPADLDAALLVVVHTGSADNQLPLVLSRRAALHAVHASDGETIQAGRIYLAPPDHHLLVEGDRMRLNRGPRENRHRPAIDPLFRTAAAAHREHVIGLLLSGALDDGTAGLRAIKASGGLAIVQDPADAIIPTMPQSALTHVNVDFVLPAAAIAPELTRLCAPQATTPRPLPQPLPMPSPPPPPSDPVENSRVFGCPDCGGVLRERSGDGTLQFLCRTGHLYSPEALLAGQSDALEAALWAALRTLEERCSLATRLERSARDRGHSLSEDNFQRMGAEASERAGLIRSVLLGLGLTPQP</sequence>
<dbReference type="Proteomes" id="UP000019678">
    <property type="component" value="Unassembled WGS sequence"/>
</dbReference>
<evidence type="ECO:0000256" key="2">
    <source>
        <dbReference type="ARBA" id="ARBA00039140"/>
    </source>
</evidence>
<comment type="caution">
    <text evidence="7">The sequence shown here is derived from an EMBL/GenBank/DDBJ whole genome shotgun (WGS) entry which is preliminary data.</text>
</comment>
<evidence type="ECO:0000313" key="7">
    <source>
        <dbReference type="EMBL" id="EYF06160.1"/>
    </source>
</evidence>
<dbReference type="InterPro" id="IPR011247">
    <property type="entry name" value="Chemotax_prot-Glu_Me-esterase"/>
</dbReference>
<keyword evidence="8" id="KW-1185">Reference proteome</keyword>
<dbReference type="CDD" id="cd16433">
    <property type="entry name" value="CheB"/>
    <property type="match status" value="1"/>
</dbReference>
<dbReference type="SUPFAM" id="SSF52738">
    <property type="entry name" value="Methylesterase CheB, C-terminal domain"/>
    <property type="match status" value="1"/>
</dbReference>
<organism evidence="7 8">
    <name type="scientific">Chondromyces apiculatus DSM 436</name>
    <dbReference type="NCBI Taxonomy" id="1192034"/>
    <lineage>
        <taxon>Bacteria</taxon>
        <taxon>Pseudomonadati</taxon>
        <taxon>Myxococcota</taxon>
        <taxon>Polyangia</taxon>
        <taxon>Polyangiales</taxon>
        <taxon>Polyangiaceae</taxon>
        <taxon>Chondromyces</taxon>
    </lineage>
</organism>
<dbReference type="Gene3D" id="3.40.50.180">
    <property type="entry name" value="Methylesterase CheB, C-terminal domain"/>
    <property type="match status" value="1"/>
</dbReference>
<feature type="active site" evidence="4">
    <location>
        <position position="11"/>
    </location>
</feature>
<evidence type="ECO:0000313" key="8">
    <source>
        <dbReference type="Proteomes" id="UP000019678"/>
    </source>
</evidence>